<evidence type="ECO:0000313" key="8">
    <source>
        <dbReference type="Proteomes" id="UP000460751"/>
    </source>
</evidence>
<evidence type="ECO:0000256" key="3">
    <source>
        <dbReference type="ARBA" id="ARBA00022723"/>
    </source>
</evidence>
<keyword evidence="2 6" id="KW-0500">Molybdenum</keyword>
<proteinExistence type="inferred from homology"/>
<dbReference type="GO" id="GO:0030973">
    <property type="term" value="F:molybdate ion binding"/>
    <property type="evidence" value="ECO:0007669"/>
    <property type="project" value="InterPro"/>
</dbReference>
<dbReference type="GO" id="GO:1901359">
    <property type="term" value="F:tungstate binding"/>
    <property type="evidence" value="ECO:0007669"/>
    <property type="project" value="UniProtKB-ARBA"/>
</dbReference>
<keyword evidence="8" id="KW-1185">Reference proteome</keyword>
<dbReference type="OrthoDB" id="9785015at2"/>
<comment type="caution">
    <text evidence="7">The sequence shown here is derived from an EMBL/GenBank/DDBJ whole genome shotgun (WGS) entry which is preliminary data.</text>
</comment>
<dbReference type="InterPro" id="IPR005950">
    <property type="entry name" value="ModA"/>
</dbReference>
<dbReference type="SUPFAM" id="SSF53850">
    <property type="entry name" value="Periplasmic binding protein-like II"/>
    <property type="match status" value="1"/>
</dbReference>
<feature type="binding site" evidence="6">
    <location>
        <position position="170"/>
    </location>
    <ligand>
        <name>molybdate</name>
        <dbReference type="ChEBI" id="CHEBI:36264"/>
    </ligand>
</feature>
<evidence type="ECO:0000256" key="1">
    <source>
        <dbReference type="ARBA" id="ARBA00009175"/>
    </source>
</evidence>
<dbReference type="InterPro" id="IPR050682">
    <property type="entry name" value="ModA/WtpA"/>
</dbReference>
<evidence type="ECO:0000256" key="5">
    <source>
        <dbReference type="ARBA" id="ARBA00062515"/>
    </source>
</evidence>
<dbReference type="GO" id="GO:0046872">
    <property type="term" value="F:metal ion binding"/>
    <property type="evidence" value="ECO:0007669"/>
    <property type="project" value="UniProtKB-KW"/>
</dbReference>
<dbReference type="NCBIfam" id="TIGR01256">
    <property type="entry name" value="modA"/>
    <property type="match status" value="1"/>
</dbReference>
<dbReference type="AlphaFoldDB" id="A0A9X4YDR2"/>
<dbReference type="PIRSF" id="PIRSF004846">
    <property type="entry name" value="ModA"/>
    <property type="match status" value="1"/>
</dbReference>
<dbReference type="Proteomes" id="UP000460751">
    <property type="component" value="Unassembled WGS sequence"/>
</dbReference>
<keyword evidence="4" id="KW-0732">Signal</keyword>
<evidence type="ECO:0000313" key="7">
    <source>
        <dbReference type="EMBL" id="MYL27982.1"/>
    </source>
</evidence>
<dbReference type="EMBL" id="WMEX01000009">
    <property type="protein sequence ID" value="MYL27982.1"/>
    <property type="molecule type" value="Genomic_DNA"/>
</dbReference>
<dbReference type="PANTHER" id="PTHR30632">
    <property type="entry name" value="MOLYBDATE-BINDING PERIPLASMIC PROTEIN"/>
    <property type="match status" value="1"/>
</dbReference>
<dbReference type="InterPro" id="IPR044084">
    <property type="entry name" value="AvModA-like_subst-bd"/>
</dbReference>
<gene>
    <name evidence="7" type="primary">modA</name>
    <name evidence="7" type="ORF">GLW01_14405</name>
</gene>
<feature type="binding site" evidence="6">
    <location>
        <position position="62"/>
    </location>
    <ligand>
        <name>molybdate</name>
        <dbReference type="ChEBI" id="CHEBI:36264"/>
    </ligand>
</feature>
<dbReference type="CDD" id="cd13539">
    <property type="entry name" value="PBP2_AvModA"/>
    <property type="match status" value="1"/>
</dbReference>
<dbReference type="Gene3D" id="3.40.190.10">
    <property type="entry name" value="Periplasmic binding protein-like II"/>
    <property type="match status" value="2"/>
</dbReference>
<accession>A0A9X4YDR2</accession>
<reference evidence="7 8" key="1">
    <citation type="submission" date="2019-11" db="EMBL/GenBank/DDBJ databases">
        <title>Genome sequences of 17 halophilic strains isolated from different environments.</title>
        <authorList>
            <person name="Furrow R.E."/>
        </authorList>
    </citation>
    <scope>NUCLEOTIDE SEQUENCE [LARGE SCALE GENOMIC DNA]</scope>
    <source>
        <strain evidence="7 8">22507_15_FS</strain>
    </source>
</reference>
<evidence type="ECO:0000256" key="2">
    <source>
        <dbReference type="ARBA" id="ARBA00022505"/>
    </source>
</evidence>
<sequence>MRRAAQVPVWLSILLFAGGSSLVGADEIRVAVASNVVGAARVLVDRFEAATEHSVVLASGSTGKHYAQILHGAPFQVFLAADERRPRLLAESGRAVEGSRVSYARGRLVLWSPGESLVDAEGGVLATGDFAYLALANPRLAPYGRAAKQVLENRGLWEALEGRRVMGENIAQTFQFVRTGNAALGFVALSQLEAPERSMGGSRWLVPETLHEPIEQQAVLLADEPAPRAFLEFVTGEQGQAILRDHGYEVP</sequence>
<evidence type="ECO:0000256" key="6">
    <source>
        <dbReference type="PIRSR" id="PIRSR004846-1"/>
    </source>
</evidence>
<dbReference type="GO" id="GO:0015689">
    <property type="term" value="P:molybdate ion transport"/>
    <property type="evidence" value="ECO:0007669"/>
    <property type="project" value="InterPro"/>
</dbReference>
<comment type="subunit">
    <text evidence="5">The complex is composed of two ATP-binding proteins (ModC), two transmembrane proteins (ModB) and a solute-binding protein (ModA).</text>
</comment>
<comment type="similarity">
    <text evidence="1">Belongs to the bacterial solute-binding protein ModA family.</text>
</comment>
<dbReference type="FunFam" id="3.40.190.10:FF:000035">
    <property type="entry name" value="Molybdate ABC transporter substrate-binding protein"/>
    <property type="match status" value="1"/>
</dbReference>
<protein>
    <submittedName>
        <fullName evidence="7">Molybdate ABC transporter substrate-binding protein</fullName>
    </submittedName>
</protein>
<keyword evidence="3 6" id="KW-0479">Metal-binding</keyword>
<dbReference type="PANTHER" id="PTHR30632:SF14">
    <property type="entry name" value="TUNGSTATE_MOLYBDATE_CHROMATE-BINDING PROTEIN MODA"/>
    <property type="match status" value="1"/>
</dbReference>
<name>A0A9X4YDR2_9GAMM</name>
<evidence type="ECO:0000256" key="4">
    <source>
        <dbReference type="ARBA" id="ARBA00022729"/>
    </source>
</evidence>
<organism evidence="7 8">
    <name type="scientific">Vreelandella halophila</name>
    <dbReference type="NCBI Taxonomy" id="86177"/>
    <lineage>
        <taxon>Bacteria</taxon>
        <taxon>Pseudomonadati</taxon>
        <taxon>Pseudomonadota</taxon>
        <taxon>Gammaproteobacteria</taxon>
        <taxon>Oceanospirillales</taxon>
        <taxon>Halomonadaceae</taxon>
        <taxon>Vreelandella</taxon>
    </lineage>
</organism>
<dbReference type="Pfam" id="PF13531">
    <property type="entry name" value="SBP_bac_11"/>
    <property type="match status" value="1"/>
</dbReference>